<gene>
    <name evidence="1" type="primary">Dsim\GD21556</name>
    <name evidence="1" type="ORF">Dsim_GD21556</name>
</gene>
<proteinExistence type="predicted"/>
<dbReference type="Proteomes" id="UP000000304">
    <property type="component" value="Unassembled WGS sequence"/>
</dbReference>
<evidence type="ECO:0000313" key="1">
    <source>
        <dbReference type="EMBL" id="EDX15944.1"/>
    </source>
</evidence>
<dbReference type="GO" id="GO:0071897">
    <property type="term" value="P:DNA biosynthetic process"/>
    <property type="evidence" value="ECO:0007669"/>
    <property type="project" value="UniProtKB-ARBA"/>
</dbReference>
<dbReference type="SUPFAM" id="SSF56672">
    <property type="entry name" value="DNA/RNA polymerases"/>
    <property type="match status" value="1"/>
</dbReference>
<dbReference type="HOGENOM" id="CLU_1462823_0_0_1"/>
<dbReference type="PhylomeDB" id="B4NV69"/>
<name>B4NV69_DROSI</name>
<organism evidence="1 2">
    <name type="scientific">Drosophila simulans</name>
    <name type="common">Fruit fly</name>
    <dbReference type="NCBI Taxonomy" id="7240"/>
    <lineage>
        <taxon>Eukaryota</taxon>
        <taxon>Metazoa</taxon>
        <taxon>Ecdysozoa</taxon>
        <taxon>Arthropoda</taxon>
        <taxon>Hexapoda</taxon>
        <taxon>Insecta</taxon>
        <taxon>Pterygota</taxon>
        <taxon>Neoptera</taxon>
        <taxon>Endopterygota</taxon>
        <taxon>Diptera</taxon>
        <taxon>Brachycera</taxon>
        <taxon>Muscomorpha</taxon>
        <taxon>Ephydroidea</taxon>
        <taxon>Drosophilidae</taxon>
        <taxon>Drosophila</taxon>
        <taxon>Sophophora</taxon>
    </lineage>
</organism>
<reference evidence="1 2" key="1">
    <citation type="journal article" date="2007" name="Nature">
        <title>Evolution of genes and genomes on the Drosophila phylogeny.</title>
        <authorList>
            <consortium name="Drosophila 12 Genomes Consortium"/>
            <person name="Clark A.G."/>
            <person name="Eisen M.B."/>
            <person name="Smith D.R."/>
            <person name="Bergman C.M."/>
            <person name="Oliver B."/>
            <person name="Markow T.A."/>
            <person name="Kaufman T.C."/>
            <person name="Kellis M."/>
            <person name="Gelbart W."/>
            <person name="Iyer V.N."/>
            <person name="Pollard D.A."/>
            <person name="Sackton T.B."/>
            <person name="Larracuente A.M."/>
            <person name="Singh N.D."/>
            <person name="Abad J.P."/>
            <person name="Abt D.N."/>
            <person name="Adryan B."/>
            <person name="Aguade M."/>
            <person name="Akashi H."/>
            <person name="Anderson W.W."/>
            <person name="Aquadro C.F."/>
            <person name="Ardell D.H."/>
            <person name="Arguello R."/>
            <person name="Artieri C.G."/>
            <person name="Barbash D.A."/>
            <person name="Barker D."/>
            <person name="Barsanti P."/>
            <person name="Batterham P."/>
            <person name="Batzoglou S."/>
            <person name="Begun D."/>
            <person name="Bhutkar A."/>
            <person name="Blanco E."/>
            <person name="Bosak S.A."/>
            <person name="Bradley R.K."/>
            <person name="Brand A.D."/>
            <person name="Brent M.R."/>
            <person name="Brooks A.N."/>
            <person name="Brown R.H."/>
            <person name="Butlin R.K."/>
            <person name="Caggese C."/>
            <person name="Calvi B.R."/>
            <person name="Bernardo de Carvalho A."/>
            <person name="Caspi A."/>
            <person name="Castrezana S."/>
            <person name="Celniker S.E."/>
            <person name="Chang J.L."/>
            <person name="Chapple C."/>
            <person name="Chatterji S."/>
            <person name="Chinwalla A."/>
            <person name="Civetta A."/>
            <person name="Clifton S.W."/>
            <person name="Comeron J.M."/>
            <person name="Costello J.C."/>
            <person name="Coyne J.A."/>
            <person name="Daub J."/>
            <person name="David R.G."/>
            <person name="Delcher A.L."/>
            <person name="Delehaunty K."/>
            <person name="Do C.B."/>
            <person name="Ebling H."/>
            <person name="Edwards K."/>
            <person name="Eickbush T."/>
            <person name="Evans J.D."/>
            <person name="Filipski A."/>
            <person name="Findeiss S."/>
            <person name="Freyhult E."/>
            <person name="Fulton L."/>
            <person name="Fulton R."/>
            <person name="Garcia A.C."/>
            <person name="Gardiner A."/>
            <person name="Garfield D.A."/>
            <person name="Garvin B.E."/>
            <person name="Gibson G."/>
            <person name="Gilbert D."/>
            <person name="Gnerre S."/>
            <person name="Godfrey J."/>
            <person name="Good R."/>
            <person name="Gotea V."/>
            <person name="Gravely B."/>
            <person name="Greenberg A.J."/>
            <person name="Griffiths-Jones S."/>
            <person name="Gross S."/>
            <person name="Guigo R."/>
            <person name="Gustafson E.A."/>
            <person name="Haerty W."/>
            <person name="Hahn M.W."/>
            <person name="Halligan D.L."/>
            <person name="Halpern A.L."/>
            <person name="Halter G.M."/>
            <person name="Han M.V."/>
            <person name="Heger A."/>
            <person name="Hillier L."/>
            <person name="Hinrichs A.S."/>
            <person name="Holmes I."/>
            <person name="Hoskins R.A."/>
            <person name="Hubisz M.J."/>
            <person name="Hultmark D."/>
            <person name="Huntley M.A."/>
            <person name="Jaffe D.B."/>
            <person name="Jagadeeshan S."/>
            <person name="Jeck W.R."/>
            <person name="Johnson J."/>
            <person name="Jones C.D."/>
            <person name="Jordan W.C."/>
            <person name="Karpen G.H."/>
            <person name="Kataoka E."/>
            <person name="Keightley P.D."/>
            <person name="Kheradpour P."/>
            <person name="Kirkness E.F."/>
            <person name="Koerich L.B."/>
            <person name="Kristiansen K."/>
            <person name="Kudrna D."/>
            <person name="Kulathinal R.J."/>
            <person name="Kumar S."/>
            <person name="Kwok R."/>
            <person name="Lander E."/>
            <person name="Langley C.H."/>
            <person name="Lapoint R."/>
            <person name="Lazzaro B.P."/>
            <person name="Lee S.J."/>
            <person name="Levesque L."/>
            <person name="Li R."/>
            <person name="Lin C.F."/>
            <person name="Lin M.F."/>
            <person name="Lindblad-Toh K."/>
            <person name="Llopart A."/>
            <person name="Long M."/>
            <person name="Low L."/>
            <person name="Lozovsky E."/>
            <person name="Lu J."/>
            <person name="Luo M."/>
            <person name="Machado C.A."/>
            <person name="Makalowski W."/>
            <person name="Marzo M."/>
            <person name="Matsuda M."/>
            <person name="Matzkin L."/>
            <person name="McAllister B."/>
            <person name="McBride C.S."/>
            <person name="McKernan B."/>
            <person name="McKernan K."/>
            <person name="Mendez-Lago M."/>
            <person name="Minx P."/>
            <person name="Mollenhauer M.U."/>
            <person name="Montooth K."/>
            <person name="Mount S.M."/>
            <person name="Mu X."/>
            <person name="Myers E."/>
            <person name="Negre B."/>
            <person name="Newfeld S."/>
            <person name="Nielsen R."/>
            <person name="Noor M.A."/>
            <person name="O'Grady P."/>
            <person name="Pachter L."/>
            <person name="Papaceit M."/>
            <person name="Parisi M.J."/>
            <person name="Parisi M."/>
            <person name="Parts L."/>
            <person name="Pedersen J.S."/>
            <person name="Pesole G."/>
            <person name="Phillippy A.M."/>
            <person name="Ponting C.P."/>
            <person name="Pop M."/>
            <person name="Porcelli D."/>
            <person name="Powell J.R."/>
            <person name="Prohaska S."/>
            <person name="Pruitt K."/>
            <person name="Puig M."/>
            <person name="Quesneville H."/>
            <person name="Ram K.R."/>
            <person name="Rand D."/>
            <person name="Rasmussen M.D."/>
            <person name="Reed L.K."/>
            <person name="Reenan R."/>
            <person name="Reily A."/>
            <person name="Remington K.A."/>
            <person name="Rieger T.T."/>
            <person name="Ritchie M.G."/>
            <person name="Robin C."/>
            <person name="Rogers Y.H."/>
            <person name="Rohde C."/>
            <person name="Rozas J."/>
            <person name="Rubenfield M.J."/>
            <person name="Ruiz A."/>
            <person name="Russo S."/>
            <person name="Salzberg S.L."/>
            <person name="Sanchez-Gracia A."/>
            <person name="Saranga D.J."/>
            <person name="Sato H."/>
            <person name="Schaeffer S.W."/>
            <person name="Schatz M.C."/>
            <person name="Schlenke T."/>
            <person name="Schwartz R."/>
            <person name="Segarra C."/>
            <person name="Singh R.S."/>
            <person name="Sirot L."/>
            <person name="Sirota M."/>
            <person name="Sisneros N.B."/>
            <person name="Smith C.D."/>
            <person name="Smith T.F."/>
            <person name="Spieth J."/>
            <person name="Stage D.E."/>
            <person name="Stark A."/>
            <person name="Stephan W."/>
            <person name="Strausberg R.L."/>
            <person name="Strempel S."/>
            <person name="Sturgill D."/>
            <person name="Sutton G."/>
            <person name="Sutton G.G."/>
            <person name="Tao W."/>
            <person name="Teichmann S."/>
            <person name="Tobari Y.N."/>
            <person name="Tomimura Y."/>
            <person name="Tsolas J.M."/>
            <person name="Valente V.L."/>
            <person name="Venter E."/>
            <person name="Venter J.C."/>
            <person name="Vicario S."/>
            <person name="Vieira F.G."/>
            <person name="Vilella A.J."/>
            <person name="Villasante A."/>
            <person name="Walenz B."/>
            <person name="Wang J."/>
            <person name="Wasserman M."/>
            <person name="Watts T."/>
            <person name="Wilson D."/>
            <person name="Wilson R.K."/>
            <person name="Wing R.A."/>
            <person name="Wolfner M.F."/>
            <person name="Wong A."/>
            <person name="Wong G.K."/>
            <person name="Wu C.I."/>
            <person name="Wu G."/>
            <person name="Yamamoto D."/>
            <person name="Yang H.P."/>
            <person name="Yang S.P."/>
            <person name="Yorke J.A."/>
            <person name="Yoshida K."/>
            <person name="Zdobnov E."/>
            <person name="Zhang P."/>
            <person name="Zhang Y."/>
            <person name="Zimin A.V."/>
            <person name="Baldwin J."/>
            <person name="Abdouelleil A."/>
            <person name="Abdulkadir J."/>
            <person name="Abebe A."/>
            <person name="Abera B."/>
            <person name="Abreu J."/>
            <person name="Acer S.C."/>
            <person name="Aftuck L."/>
            <person name="Alexander A."/>
            <person name="An P."/>
            <person name="Anderson E."/>
            <person name="Anderson S."/>
            <person name="Arachi H."/>
            <person name="Azer M."/>
            <person name="Bachantsang P."/>
            <person name="Barry A."/>
            <person name="Bayul T."/>
            <person name="Berlin A."/>
            <person name="Bessette D."/>
            <person name="Bloom T."/>
            <person name="Blye J."/>
            <person name="Boguslavskiy L."/>
            <person name="Bonnet C."/>
            <person name="Boukhgalter B."/>
            <person name="Bourzgui I."/>
            <person name="Brown A."/>
            <person name="Cahill P."/>
            <person name="Channer S."/>
            <person name="Cheshatsang Y."/>
            <person name="Chuda L."/>
            <person name="Citroen M."/>
            <person name="Collymore A."/>
            <person name="Cooke P."/>
            <person name="Costello M."/>
            <person name="D'Aco K."/>
            <person name="Daza R."/>
            <person name="De Haan G."/>
            <person name="DeGray S."/>
            <person name="DeMaso C."/>
            <person name="Dhargay N."/>
            <person name="Dooley K."/>
            <person name="Dooley E."/>
            <person name="Doricent M."/>
            <person name="Dorje P."/>
            <person name="Dorjee K."/>
            <person name="Dupes A."/>
            <person name="Elong R."/>
            <person name="Falk J."/>
            <person name="Farina A."/>
            <person name="Faro S."/>
            <person name="Ferguson D."/>
            <person name="Fisher S."/>
            <person name="Foley C.D."/>
            <person name="Franke A."/>
            <person name="Friedrich D."/>
            <person name="Gadbois L."/>
            <person name="Gearin G."/>
            <person name="Gearin C.R."/>
            <person name="Giannoukos G."/>
            <person name="Goode T."/>
            <person name="Graham J."/>
            <person name="Grandbois E."/>
            <person name="Grewal S."/>
            <person name="Gyaltsen K."/>
            <person name="Hafez N."/>
            <person name="Hagos B."/>
            <person name="Hall J."/>
            <person name="Henson C."/>
            <person name="Hollinger A."/>
            <person name="Honan T."/>
            <person name="Huard M.D."/>
            <person name="Hughes L."/>
            <person name="Hurhula B."/>
            <person name="Husby M.E."/>
            <person name="Kamat A."/>
            <person name="Kanga B."/>
            <person name="Kashin S."/>
            <person name="Khazanovich D."/>
            <person name="Kisner P."/>
            <person name="Lance K."/>
            <person name="Lara M."/>
            <person name="Lee W."/>
            <person name="Lennon N."/>
            <person name="Letendre F."/>
            <person name="LeVine R."/>
            <person name="Lipovsky A."/>
            <person name="Liu X."/>
            <person name="Liu J."/>
            <person name="Liu S."/>
            <person name="Lokyitsang T."/>
            <person name="Lokyitsang Y."/>
            <person name="Lubonja R."/>
            <person name="Lui A."/>
            <person name="MacDonald P."/>
            <person name="Magnisalis V."/>
            <person name="Maru K."/>
            <person name="Matthews C."/>
            <person name="McCusker W."/>
            <person name="McDonough S."/>
            <person name="Mehta T."/>
            <person name="Meldrim J."/>
            <person name="Meneus L."/>
            <person name="Mihai O."/>
            <person name="Mihalev A."/>
            <person name="Mihova T."/>
            <person name="Mittelman R."/>
            <person name="Mlenga V."/>
            <person name="Montmayeur A."/>
            <person name="Mulrain L."/>
            <person name="Navidi A."/>
            <person name="Naylor J."/>
            <person name="Negash T."/>
            <person name="Nguyen T."/>
            <person name="Nguyen N."/>
            <person name="Nicol R."/>
            <person name="Norbu C."/>
            <person name="Norbu N."/>
            <person name="Novod N."/>
            <person name="O'Neill B."/>
            <person name="Osman S."/>
            <person name="Markiewicz E."/>
            <person name="Oyono O.L."/>
            <person name="Patti C."/>
            <person name="Phunkhang P."/>
            <person name="Pierre F."/>
            <person name="Priest M."/>
            <person name="Raghuraman S."/>
            <person name="Rege F."/>
            <person name="Reyes R."/>
            <person name="Rise C."/>
            <person name="Rogov P."/>
            <person name="Ross K."/>
            <person name="Ryan E."/>
            <person name="Settipalli S."/>
            <person name="Shea T."/>
            <person name="Sherpa N."/>
            <person name="Shi L."/>
            <person name="Shih D."/>
            <person name="Sparrow T."/>
            <person name="Spaulding J."/>
            <person name="Stalker J."/>
            <person name="Stange-Thomann N."/>
            <person name="Stavropoulos S."/>
            <person name="Stone C."/>
            <person name="Strader C."/>
            <person name="Tesfaye S."/>
            <person name="Thomson T."/>
            <person name="Thoulutsang Y."/>
            <person name="Thoulutsang D."/>
            <person name="Topham K."/>
            <person name="Topping I."/>
            <person name="Tsamla T."/>
            <person name="Vassiliev H."/>
            <person name="Vo A."/>
            <person name="Wangchuk T."/>
            <person name="Wangdi T."/>
            <person name="Weiand M."/>
            <person name="Wilkinson J."/>
            <person name="Wilson A."/>
            <person name="Yadav S."/>
            <person name="Young G."/>
            <person name="Yu Q."/>
            <person name="Zembek L."/>
            <person name="Zhong D."/>
            <person name="Zimmer A."/>
            <person name="Zwirko Z."/>
            <person name="Jaffe D.B."/>
            <person name="Alvarez P."/>
            <person name="Brockman W."/>
            <person name="Butler J."/>
            <person name="Chin C."/>
            <person name="Gnerre S."/>
            <person name="Grabherr M."/>
            <person name="Kleber M."/>
            <person name="Mauceli E."/>
            <person name="MacCallum I."/>
        </authorList>
    </citation>
    <scope>NUCLEOTIDE SEQUENCE [LARGE SCALE GENOMIC DNA]</scope>
    <source>
        <strain evidence="2">white501</strain>
    </source>
</reference>
<keyword evidence="2" id="KW-1185">Reference proteome</keyword>
<sequence>MVENCEEPPTLLHMPTRRARRQILLYAGEGAVGVCGEIKEMFHQVLIRPEDRCSQRFLWRDGDDERDPDFYEINVMTFGAACRECPEVSGFGSESCQVTDYHYVDDYVDSFATEDEAISVSIRVKEIHAEAGFELCQFSSRSPTVETALGPGRVKSVGWGDAEQKILRMRWQVATDDFRLKVEYH</sequence>
<dbReference type="InterPro" id="IPR043502">
    <property type="entry name" value="DNA/RNA_pol_sf"/>
</dbReference>
<dbReference type="AlphaFoldDB" id="B4NV69"/>
<dbReference type="PANTHER" id="PTHR47331:SF1">
    <property type="entry name" value="GAG-LIKE PROTEIN"/>
    <property type="match status" value="1"/>
</dbReference>
<protein>
    <submittedName>
        <fullName evidence="1">GD21556</fullName>
    </submittedName>
</protein>
<dbReference type="OrthoDB" id="7848428at2759"/>
<dbReference type="PANTHER" id="PTHR47331">
    <property type="entry name" value="PHD-TYPE DOMAIN-CONTAINING PROTEIN"/>
    <property type="match status" value="1"/>
</dbReference>
<evidence type="ECO:0000313" key="2">
    <source>
        <dbReference type="Proteomes" id="UP000000304"/>
    </source>
</evidence>
<dbReference type="EMBL" id="CH986366">
    <property type="protein sequence ID" value="EDX15944.1"/>
    <property type="molecule type" value="Genomic_DNA"/>
</dbReference>
<accession>B4NV69</accession>